<accession>A0A9D2ZY63</accession>
<evidence type="ECO:0000256" key="6">
    <source>
        <dbReference type="SAM" id="Phobius"/>
    </source>
</evidence>
<feature type="domain" description="Glycosyltransferase 2-like" evidence="7">
    <location>
        <begin position="28"/>
        <end position="193"/>
    </location>
</feature>
<evidence type="ECO:0000256" key="4">
    <source>
        <dbReference type="ARBA" id="ARBA00023136"/>
    </source>
</evidence>
<dbReference type="InterPro" id="IPR001173">
    <property type="entry name" value="Glyco_trans_2-like"/>
</dbReference>
<dbReference type="Gene3D" id="3.90.550.10">
    <property type="entry name" value="Spore Coat Polysaccharide Biosynthesis Protein SpsA, Chain A"/>
    <property type="match status" value="1"/>
</dbReference>
<evidence type="ECO:0000313" key="10">
    <source>
        <dbReference type="Proteomes" id="UP000743760"/>
    </source>
</evidence>
<dbReference type="InterPro" id="IPR007267">
    <property type="entry name" value="GtrA_DPMS_TM"/>
</dbReference>
<dbReference type="GO" id="GO:0000271">
    <property type="term" value="P:polysaccharide biosynthetic process"/>
    <property type="evidence" value="ECO:0007669"/>
    <property type="project" value="InterPro"/>
</dbReference>
<evidence type="ECO:0000259" key="8">
    <source>
        <dbReference type="Pfam" id="PF04138"/>
    </source>
</evidence>
<reference evidence="9" key="2">
    <citation type="submission" date="2021-09" db="EMBL/GenBank/DDBJ databases">
        <authorList>
            <person name="Gilroy R."/>
        </authorList>
    </citation>
    <scope>NUCLEOTIDE SEQUENCE</scope>
    <source>
        <strain evidence="9">CHK139-4039</strain>
    </source>
</reference>
<keyword evidence="4 6" id="KW-0472">Membrane</keyword>
<reference evidence="9" key="1">
    <citation type="journal article" date="2021" name="PeerJ">
        <title>Extensive microbial diversity within the chicken gut microbiome revealed by metagenomics and culture.</title>
        <authorList>
            <person name="Gilroy R."/>
            <person name="Ravi A."/>
            <person name="Getino M."/>
            <person name="Pursley I."/>
            <person name="Horton D.L."/>
            <person name="Alikhan N.F."/>
            <person name="Baker D."/>
            <person name="Gharbi K."/>
            <person name="Hall N."/>
            <person name="Watson M."/>
            <person name="Adriaenssens E.M."/>
            <person name="Foster-Nyarko E."/>
            <person name="Jarju S."/>
            <person name="Secka A."/>
            <person name="Antonio M."/>
            <person name="Oren A."/>
            <person name="Chaudhuri R.R."/>
            <person name="La Ragione R."/>
            <person name="Hildebrand F."/>
            <person name="Pallen M.J."/>
        </authorList>
    </citation>
    <scope>NUCLEOTIDE SEQUENCE</scope>
    <source>
        <strain evidence="9">CHK139-4039</strain>
    </source>
</reference>
<dbReference type="PANTHER" id="PTHR10859:SF91">
    <property type="entry name" value="DOLICHYL-PHOSPHATE BETA-GLUCOSYLTRANSFERASE"/>
    <property type="match status" value="1"/>
</dbReference>
<dbReference type="PANTHER" id="PTHR10859">
    <property type="entry name" value="GLYCOSYL TRANSFERASE"/>
    <property type="match status" value="1"/>
</dbReference>
<comment type="caution">
    <text evidence="9">The sequence shown here is derived from an EMBL/GenBank/DDBJ whole genome shotgun (WGS) entry which is preliminary data.</text>
</comment>
<evidence type="ECO:0000256" key="1">
    <source>
        <dbReference type="ARBA" id="ARBA00004141"/>
    </source>
</evidence>
<evidence type="ECO:0000313" key="9">
    <source>
        <dbReference type="EMBL" id="HJE78971.1"/>
    </source>
</evidence>
<dbReference type="InterPro" id="IPR029044">
    <property type="entry name" value="Nucleotide-diphossugar_trans"/>
</dbReference>
<feature type="region of interest" description="Disordered" evidence="5">
    <location>
        <begin position="1"/>
        <end position="20"/>
    </location>
</feature>
<sequence>MRYESSAGNQPAAHPGATSLRSTTTVDLVVPVYNEEATLASSVETLVAADTGPGTDVTIIIADNASTDSTPRTAAALAAAHPNVEYVRLEQKGRGRALSRVWQASTADIVAYTDVDLATDIRALEPMVEVIRSGLADVAIASRLQPGLEVQRGVRREIISRCYNRLLKLSLGVGFSDAQCGFKAMSAQAARELLPVVEDTEWFFDTELLARAEWAGYRIHEFGTDWIDDPDSSVDVLATAWKDIRGIVRLRRGGPVQAASELPAPNTGAQILHFIDVGLISTVLYATIFLFGSQVVSAATANIIALLLSTVANTALNRSHTFGVRSPHRRLAAQVKGLAVFCLCLAFTSAGLAVADGFTGAWASIGTLALLTAANLAATVVRFVLMRTWVFARGTRQEDAA</sequence>
<dbReference type="Pfam" id="PF04138">
    <property type="entry name" value="GtrA_DPMS_TM"/>
    <property type="match status" value="1"/>
</dbReference>
<protein>
    <submittedName>
        <fullName evidence="9">Glycosyltransferase</fullName>
        <ecNumber evidence="9">2.4.-.-</ecNumber>
    </submittedName>
</protein>
<dbReference type="SUPFAM" id="SSF53448">
    <property type="entry name" value="Nucleotide-diphospho-sugar transferases"/>
    <property type="match status" value="1"/>
</dbReference>
<dbReference type="EC" id="2.4.-.-" evidence="9"/>
<feature type="transmembrane region" description="Helical" evidence="6">
    <location>
        <begin position="361"/>
        <end position="385"/>
    </location>
</feature>
<evidence type="ECO:0000256" key="2">
    <source>
        <dbReference type="ARBA" id="ARBA00022692"/>
    </source>
</evidence>
<evidence type="ECO:0000259" key="7">
    <source>
        <dbReference type="Pfam" id="PF00535"/>
    </source>
</evidence>
<proteinExistence type="predicted"/>
<keyword evidence="3 6" id="KW-1133">Transmembrane helix</keyword>
<keyword evidence="9" id="KW-0328">Glycosyltransferase</keyword>
<comment type="subcellular location">
    <subcellularLocation>
        <location evidence="1">Membrane</location>
        <topology evidence="1">Multi-pass membrane protein</topology>
    </subcellularLocation>
</comment>
<keyword evidence="9" id="KW-0808">Transferase</keyword>
<evidence type="ECO:0000256" key="5">
    <source>
        <dbReference type="SAM" id="MobiDB-lite"/>
    </source>
</evidence>
<dbReference type="EMBL" id="DYXR01000421">
    <property type="protein sequence ID" value="HJE78971.1"/>
    <property type="molecule type" value="Genomic_DNA"/>
</dbReference>
<feature type="transmembrane region" description="Helical" evidence="6">
    <location>
        <begin position="337"/>
        <end position="355"/>
    </location>
</feature>
<dbReference type="GO" id="GO:0016757">
    <property type="term" value="F:glycosyltransferase activity"/>
    <property type="evidence" value="ECO:0007669"/>
    <property type="project" value="UniProtKB-KW"/>
</dbReference>
<dbReference type="GO" id="GO:0016020">
    <property type="term" value="C:membrane"/>
    <property type="evidence" value="ECO:0007669"/>
    <property type="project" value="UniProtKB-SubCell"/>
</dbReference>
<organism evidence="9 10">
    <name type="scientific">Brevibacterium epidermidis</name>
    <dbReference type="NCBI Taxonomy" id="1698"/>
    <lineage>
        <taxon>Bacteria</taxon>
        <taxon>Bacillati</taxon>
        <taxon>Actinomycetota</taxon>
        <taxon>Actinomycetes</taxon>
        <taxon>Micrococcales</taxon>
        <taxon>Brevibacteriaceae</taxon>
        <taxon>Brevibacterium</taxon>
    </lineage>
</organism>
<keyword evidence="2 6" id="KW-0812">Transmembrane</keyword>
<name>A0A9D2ZY63_BREEP</name>
<feature type="domain" description="GtrA/DPMS transmembrane" evidence="8">
    <location>
        <begin position="274"/>
        <end position="391"/>
    </location>
</feature>
<gene>
    <name evidence="9" type="ORF">K8V74_13635</name>
</gene>
<dbReference type="AlphaFoldDB" id="A0A9D2ZY63"/>
<feature type="transmembrane region" description="Helical" evidence="6">
    <location>
        <begin position="298"/>
        <end position="316"/>
    </location>
</feature>
<dbReference type="Proteomes" id="UP000743760">
    <property type="component" value="Unassembled WGS sequence"/>
</dbReference>
<dbReference type="GO" id="GO:0006487">
    <property type="term" value="P:protein N-linked glycosylation"/>
    <property type="evidence" value="ECO:0007669"/>
    <property type="project" value="TreeGrafter"/>
</dbReference>
<evidence type="ECO:0000256" key="3">
    <source>
        <dbReference type="ARBA" id="ARBA00022989"/>
    </source>
</evidence>
<dbReference type="Pfam" id="PF00535">
    <property type="entry name" value="Glycos_transf_2"/>
    <property type="match status" value="1"/>
</dbReference>